<dbReference type="KEGG" id="fax:FUAX_14980"/>
<evidence type="ECO:0000259" key="1">
    <source>
        <dbReference type="Pfam" id="PF11738"/>
    </source>
</evidence>
<protein>
    <recommendedName>
        <fullName evidence="1">DUF3298 domain-containing protein</fullName>
    </recommendedName>
</protein>
<evidence type="ECO:0000313" key="2">
    <source>
        <dbReference type="EMBL" id="BDD09066.1"/>
    </source>
</evidence>
<dbReference type="Proteomes" id="UP001348817">
    <property type="component" value="Chromosome"/>
</dbReference>
<dbReference type="AlphaFoldDB" id="A0AAU9CA89"/>
<dbReference type="EMBL" id="AP025314">
    <property type="protein sequence ID" value="BDD09066.1"/>
    <property type="molecule type" value="Genomic_DNA"/>
</dbReference>
<feature type="domain" description="DUF3298" evidence="1">
    <location>
        <begin position="174"/>
        <end position="252"/>
    </location>
</feature>
<dbReference type="Pfam" id="PF11738">
    <property type="entry name" value="DUF3298"/>
    <property type="match status" value="1"/>
</dbReference>
<reference evidence="2 3" key="1">
    <citation type="submission" date="2021-12" db="EMBL/GenBank/DDBJ databases">
        <title>Genome sequencing of bacteria with rrn-lacking chromosome and rrn-plasmid.</title>
        <authorList>
            <person name="Anda M."/>
            <person name="Iwasaki W."/>
        </authorList>
    </citation>
    <scope>NUCLEOTIDE SEQUENCE [LARGE SCALE GENOMIC DNA]</scope>
    <source>
        <strain evidence="2 3">DSM 100852</strain>
    </source>
</reference>
<proteinExistence type="predicted"/>
<accession>A0AAU9CA89</accession>
<dbReference type="InterPro" id="IPR021729">
    <property type="entry name" value="DUF3298"/>
</dbReference>
<dbReference type="Gene3D" id="3.90.640.20">
    <property type="entry name" value="Heat-shock cognate protein, ATPase"/>
    <property type="match status" value="1"/>
</dbReference>
<keyword evidence="3" id="KW-1185">Reference proteome</keyword>
<organism evidence="2 3">
    <name type="scientific">Fulvitalea axinellae</name>
    <dbReference type="NCBI Taxonomy" id="1182444"/>
    <lineage>
        <taxon>Bacteria</taxon>
        <taxon>Pseudomonadati</taxon>
        <taxon>Bacteroidota</taxon>
        <taxon>Cytophagia</taxon>
        <taxon>Cytophagales</taxon>
        <taxon>Persicobacteraceae</taxon>
        <taxon>Fulvitalea</taxon>
    </lineage>
</organism>
<dbReference type="RefSeq" id="WP_338394285.1">
    <property type="nucleotide sequence ID" value="NZ_AP025314.1"/>
</dbReference>
<dbReference type="InterPro" id="IPR037126">
    <property type="entry name" value="PdaC/RsiV-like_sf"/>
</dbReference>
<name>A0AAU9CA89_9BACT</name>
<evidence type="ECO:0000313" key="3">
    <source>
        <dbReference type="Proteomes" id="UP001348817"/>
    </source>
</evidence>
<gene>
    <name evidence="2" type="ORF">FUAX_14980</name>
</gene>
<sequence>MGSFLRLAVLGLFISLVFGCSKKSEKSESKINENQIIEGPENIAYKIVSFEKKHLDQPPLLTITVSYPEFVSANSQKTRDNINQKIASHFGASDINEIETKIDKYIGLYKRFRRKKGIDSLSKHTSNFYERVLYLSPNALSLSFESNGLNSERQFERLRLFLLDPKTGKSQTLDNFLKPGYDEKLTNLGESIFRKKQGLTTDENLFKAGFLFEGNRFYLSDNSALTEDGILFYYNPGKITDNMVEGYELKIPLDSLQTLIQKKW</sequence>
<dbReference type="Gene3D" id="3.30.565.40">
    <property type="entry name" value="Fervidobacterium nodosum Rt17-B1 like"/>
    <property type="match status" value="1"/>
</dbReference>
<dbReference type="PROSITE" id="PS51257">
    <property type="entry name" value="PROKAR_LIPOPROTEIN"/>
    <property type="match status" value="1"/>
</dbReference>